<reference evidence="2 3" key="1">
    <citation type="submission" date="2018-02" db="EMBL/GenBank/DDBJ databases">
        <title>The genomes of Aspergillus section Nigri reveals drivers in fungal speciation.</title>
        <authorList>
            <consortium name="DOE Joint Genome Institute"/>
            <person name="Vesth T.C."/>
            <person name="Nybo J."/>
            <person name="Theobald S."/>
            <person name="Brandl J."/>
            <person name="Frisvad J.C."/>
            <person name="Nielsen K.F."/>
            <person name="Lyhne E.K."/>
            <person name="Kogle M.E."/>
            <person name="Kuo A."/>
            <person name="Riley R."/>
            <person name="Clum A."/>
            <person name="Nolan M."/>
            <person name="Lipzen A."/>
            <person name="Salamov A."/>
            <person name="Henrissat B."/>
            <person name="Wiebenga A."/>
            <person name="De vries R.P."/>
            <person name="Grigoriev I.V."/>
            <person name="Mortensen U.H."/>
            <person name="Andersen M.R."/>
            <person name="Baker S.E."/>
        </authorList>
    </citation>
    <scope>NUCLEOTIDE SEQUENCE [LARGE SCALE GENOMIC DNA]</scope>
    <source>
        <strain evidence="2 3">CBS 112811</strain>
    </source>
</reference>
<evidence type="ECO:0000313" key="2">
    <source>
        <dbReference type="EMBL" id="RAH52034.1"/>
    </source>
</evidence>
<evidence type="ECO:0000313" key="3">
    <source>
        <dbReference type="Proteomes" id="UP000249526"/>
    </source>
</evidence>
<gene>
    <name evidence="2" type="ORF">BO85DRAFT_493445</name>
</gene>
<dbReference type="AlphaFoldDB" id="A0A8G1QSZ7"/>
<dbReference type="RefSeq" id="XP_025509956.1">
    <property type="nucleotide sequence ID" value="XM_025663828.1"/>
</dbReference>
<dbReference type="PANTHER" id="PTHR11559">
    <property type="entry name" value="CARBOXYLESTERASE"/>
    <property type="match status" value="1"/>
</dbReference>
<dbReference type="SUPFAM" id="SSF53474">
    <property type="entry name" value="alpha/beta-Hydrolases"/>
    <property type="match status" value="1"/>
</dbReference>
<dbReference type="InterPro" id="IPR050309">
    <property type="entry name" value="Type-B_Carboxylest/Lipase"/>
</dbReference>
<sequence length="230" mass="24762">MLNDTYPDVRQFLRVPYAQPPVGDLRWLPPQKLANSSKRIDSTRFGPACPQYVASGSSMWAEYAPTSLLLSIGEAPNQGSTAWSSSEDCLSLAVWTPAFANKTLNLPVALFVTGGGGVTGGTEVPSQLPSNWVSNSKEHIVVTINYRVNIFGNPKSKALTETSLTLLDVRAAVEWVAENIRAFGGDPDNIMLWGQSQGAALTHLYTLAFPDDPRVAKFGVISQPPSVLTA</sequence>
<dbReference type="GeneID" id="37167230"/>
<feature type="domain" description="Carboxylesterase type B" evidence="1">
    <location>
        <begin position="6"/>
        <end position="208"/>
    </location>
</feature>
<name>A0A8G1QSZ7_9EURO</name>
<keyword evidence="2" id="KW-0378">Hydrolase</keyword>
<accession>A0A8G1QSZ7</accession>
<evidence type="ECO:0000259" key="1">
    <source>
        <dbReference type="Pfam" id="PF00135"/>
    </source>
</evidence>
<dbReference type="Proteomes" id="UP000249526">
    <property type="component" value="Unassembled WGS sequence"/>
</dbReference>
<organism evidence="2 3">
    <name type="scientific">Aspergillus piperis CBS 112811</name>
    <dbReference type="NCBI Taxonomy" id="1448313"/>
    <lineage>
        <taxon>Eukaryota</taxon>
        <taxon>Fungi</taxon>
        <taxon>Dikarya</taxon>
        <taxon>Ascomycota</taxon>
        <taxon>Pezizomycotina</taxon>
        <taxon>Eurotiomycetes</taxon>
        <taxon>Eurotiomycetidae</taxon>
        <taxon>Eurotiales</taxon>
        <taxon>Aspergillaceae</taxon>
        <taxon>Aspergillus</taxon>
        <taxon>Aspergillus subgen. Circumdati</taxon>
    </lineage>
</organism>
<keyword evidence="3" id="KW-1185">Reference proteome</keyword>
<dbReference type="Pfam" id="PF00135">
    <property type="entry name" value="COesterase"/>
    <property type="match status" value="1"/>
</dbReference>
<dbReference type="InterPro" id="IPR029058">
    <property type="entry name" value="AB_hydrolase_fold"/>
</dbReference>
<dbReference type="GO" id="GO:0016787">
    <property type="term" value="F:hydrolase activity"/>
    <property type="evidence" value="ECO:0007669"/>
    <property type="project" value="UniProtKB-KW"/>
</dbReference>
<dbReference type="EMBL" id="KZ825089">
    <property type="protein sequence ID" value="RAH52034.1"/>
    <property type="molecule type" value="Genomic_DNA"/>
</dbReference>
<proteinExistence type="predicted"/>
<dbReference type="InterPro" id="IPR002018">
    <property type="entry name" value="CarbesteraseB"/>
</dbReference>
<dbReference type="Gene3D" id="3.40.50.1820">
    <property type="entry name" value="alpha/beta hydrolase"/>
    <property type="match status" value="1"/>
</dbReference>
<protein>
    <submittedName>
        <fullName evidence="2">Alpha/beta-hydrolase</fullName>
    </submittedName>
</protein>